<dbReference type="OrthoDB" id="205738at2157"/>
<dbReference type="Pfam" id="PF25251">
    <property type="entry name" value="DUF7853"/>
    <property type="match status" value="1"/>
</dbReference>
<dbReference type="Proteomes" id="UP000010878">
    <property type="component" value="Chromosome"/>
</dbReference>
<name>L0K2Z4_9EURY</name>
<dbReference type="eggNOG" id="arCOG09242">
    <property type="taxonomic scope" value="Archaea"/>
</dbReference>
<evidence type="ECO:0000313" key="1">
    <source>
        <dbReference type="EMBL" id="AGB38915.1"/>
    </source>
</evidence>
<organism evidence="1 2">
    <name type="scientific">Natronococcus occultus SP4</name>
    <dbReference type="NCBI Taxonomy" id="694430"/>
    <lineage>
        <taxon>Archaea</taxon>
        <taxon>Methanobacteriati</taxon>
        <taxon>Methanobacteriota</taxon>
        <taxon>Stenosarchaea group</taxon>
        <taxon>Halobacteria</taxon>
        <taxon>Halobacteriales</taxon>
        <taxon>Natrialbaceae</taxon>
        <taxon>Natronococcus</taxon>
    </lineage>
</organism>
<keyword evidence="2" id="KW-1185">Reference proteome</keyword>
<dbReference type="AlphaFoldDB" id="L0K2Z4"/>
<gene>
    <name evidence="1" type="ORF">Natoc_3176</name>
</gene>
<proteinExistence type="predicted"/>
<sequence>MTDRQETTLNLSRAQQWVLHHVLLDRLELEANAPAATDPPSPAVYRAFDKLDHGCVRFTRRERHRLCEAVRQYADAAETPERDRPIAERVLAELRDSLAVPTTAASADRMRATEAN</sequence>
<accession>L0K2Z4</accession>
<dbReference type="GeneID" id="14403563"/>
<dbReference type="InterPro" id="IPR057175">
    <property type="entry name" value="DUF7853"/>
</dbReference>
<evidence type="ECO:0000313" key="2">
    <source>
        <dbReference type="Proteomes" id="UP000010878"/>
    </source>
</evidence>
<dbReference type="RefSeq" id="WP_015322354.1">
    <property type="nucleotide sequence ID" value="NC_019974.1"/>
</dbReference>
<dbReference type="EMBL" id="CP003929">
    <property type="protein sequence ID" value="AGB38915.1"/>
    <property type="molecule type" value="Genomic_DNA"/>
</dbReference>
<protein>
    <submittedName>
        <fullName evidence="1">Uncharacterized protein</fullName>
    </submittedName>
</protein>
<dbReference type="HOGENOM" id="CLU_2140272_0_0_2"/>
<reference evidence="1 2" key="1">
    <citation type="submission" date="2012-11" db="EMBL/GenBank/DDBJ databases">
        <title>FINISHED of Natronococcus occultus SP4, DSM 3396.</title>
        <authorList>
            <consortium name="DOE Joint Genome Institute"/>
            <person name="Eisen J."/>
            <person name="Huntemann M."/>
            <person name="Wei C.-L."/>
            <person name="Han J."/>
            <person name="Detter J.C."/>
            <person name="Han C."/>
            <person name="Tapia R."/>
            <person name="Chen A."/>
            <person name="Kyrpides N."/>
            <person name="Mavromatis K."/>
            <person name="Markowitz V."/>
            <person name="Szeto E."/>
            <person name="Ivanova N."/>
            <person name="Mikhailova N."/>
            <person name="Ovchinnikova G."/>
            <person name="Pagani I."/>
            <person name="Pati A."/>
            <person name="Goodwin L."/>
            <person name="Nordberg H.P."/>
            <person name="Cantor M.N."/>
            <person name="Hua S.X."/>
            <person name="Woyke T."/>
            <person name="Eisen J."/>
            <person name="Klenk H.-P."/>
            <person name="Klenk H.-P."/>
        </authorList>
    </citation>
    <scope>NUCLEOTIDE SEQUENCE [LARGE SCALE GENOMIC DNA]</scope>
    <source>
        <strain evidence="1 2">SP4</strain>
    </source>
</reference>
<dbReference type="KEGG" id="nou:Natoc_3176"/>